<gene>
    <name evidence="2" type="ORF">GA0070564_105267</name>
</gene>
<dbReference type="PROSITE" id="PS51186">
    <property type="entry name" value="GNAT"/>
    <property type="match status" value="1"/>
</dbReference>
<reference evidence="3" key="1">
    <citation type="submission" date="2016-06" db="EMBL/GenBank/DDBJ databases">
        <authorList>
            <person name="Varghese N."/>
            <person name="Submissions Spin"/>
        </authorList>
    </citation>
    <scope>NUCLEOTIDE SEQUENCE [LARGE SCALE GENOMIC DNA]</scope>
    <source>
        <strain evidence="3">DSM 44830</strain>
    </source>
</reference>
<evidence type="ECO:0000259" key="1">
    <source>
        <dbReference type="PROSITE" id="PS51186"/>
    </source>
</evidence>
<dbReference type="GO" id="GO:0005737">
    <property type="term" value="C:cytoplasm"/>
    <property type="evidence" value="ECO:0007669"/>
    <property type="project" value="TreeGrafter"/>
</dbReference>
<dbReference type="Proteomes" id="UP000199504">
    <property type="component" value="Unassembled WGS sequence"/>
</dbReference>
<name>A0A1C4ZB88_9ACTN</name>
<dbReference type="GO" id="GO:0008999">
    <property type="term" value="F:protein-N-terminal-alanine acetyltransferase activity"/>
    <property type="evidence" value="ECO:0007669"/>
    <property type="project" value="TreeGrafter"/>
</dbReference>
<evidence type="ECO:0000313" key="3">
    <source>
        <dbReference type="Proteomes" id="UP000199504"/>
    </source>
</evidence>
<dbReference type="Gene3D" id="3.40.630.30">
    <property type="match status" value="1"/>
</dbReference>
<sequence length="184" mass="19757">MPDSGTVEPVDLAAPGLSLRPWRVTDTPGVLTALTDPATARWNPQAVTDEAGAAEWLRRRMDADDGAISLAVTDTADGALLGAVSLHHIHGEDAQVGYWTTAAARGRRVATRAVTVLTGWGFDRLGLHRIELCHAVPNVASCRVAERAGYAAEGVLRQSHRYGDGRRYDEHLHARLATDPPPTL</sequence>
<dbReference type="AlphaFoldDB" id="A0A1C4ZB88"/>
<dbReference type="Pfam" id="PF13302">
    <property type="entry name" value="Acetyltransf_3"/>
    <property type="match status" value="1"/>
</dbReference>
<accession>A0A1C4ZB88</accession>
<dbReference type="InterPro" id="IPR016181">
    <property type="entry name" value="Acyl_CoA_acyltransferase"/>
</dbReference>
<proteinExistence type="predicted"/>
<dbReference type="GO" id="GO:1990189">
    <property type="term" value="F:protein N-terminal-serine acetyltransferase activity"/>
    <property type="evidence" value="ECO:0007669"/>
    <property type="project" value="TreeGrafter"/>
</dbReference>
<feature type="domain" description="N-acetyltransferase" evidence="1">
    <location>
        <begin position="17"/>
        <end position="181"/>
    </location>
</feature>
<dbReference type="STRING" id="262898.GA0070564_105267"/>
<dbReference type="PANTHER" id="PTHR43441:SF10">
    <property type="entry name" value="ACETYLTRANSFERASE"/>
    <property type="match status" value="1"/>
</dbReference>
<dbReference type="InterPro" id="IPR051908">
    <property type="entry name" value="Ribosomal_N-acetyltransferase"/>
</dbReference>
<dbReference type="EMBL" id="FMCX01000005">
    <property type="protein sequence ID" value="SCF30199.1"/>
    <property type="molecule type" value="Genomic_DNA"/>
</dbReference>
<evidence type="ECO:0000313" key="2">
    <source>
        <dbReference type="EMBL" id="SCF30199.1"/>
    </source>
</evidence>
<dbReference type="PANTHER" id="PTHR43441">
    <property type="entry name" value="RIBOSOMAL-PROTEIN-SERINE ACETYLTRANSFERASE"/>
    <property type="match status" value="1"/>
</dbReference>
<dbReference type="SUPFAM" id="SSF55729">
    <property type="entry name" value="Acyl-CoA N-acyltransferases (Nat)"/>
    <property type="match status" value="1"/>
</dbReference>
<dbReference type="InterPro" id="IPR000182">
    <property type="entry name" value="GNAT_dom"/>
</dbReference>
<keyword evidence="3" id="KW-1185">Reference proteome</keyword>
<organism evidence="2 3">
    <name type="scientific">Micromonospora mirobrigensis</name>
    <dbReference type="NCBI Taxonomy" id="262898"/>
    <lineage>
        <taxon>Bacteria</taxon>
        <taxon>Bacillati</taxon>
        <taxon>Actinomycetota</taxon>
        <taxon>Actinomycetes</taxon>
        <taxon>Micromonosporales</taxon>
        <taxon>Micromonosporaceae</taxon>
        <taxon>Micromonospora</taxon>
    </lineage>
</organism>
<protein>
    <submittedName>
        <fullName evidence="2">Protein N-acetyltransferase, RimJ/RimL family</fullName>
    </submittedName>
</protein>
<keyword evidence="2" id="KW-0808">Transferase</keyword>